<sequence length="149" mass="15672">MSRTFYNSMAQAVETRSPGPDATHDIIAFTVHNPSNNTVFQSQPYLVTHGSRWVDPNGATDSQGHSVAGTITIYDPLGQVIAVRDPIQGSSSEPGTNCPNLSGTWTSCTTYGLGSPSGDSQTYSYVATTDANNHMTVTFSDALGGIGIP</sequence>
<evidence type="ECO:0000313" key="1">
    <source>
        <dbReference type="EMBL" id="GCE15084.1"/>
    </source>
</evidence>
<comment type="caution">
    <text evidence="1">The sequence shown here is derived from an EMBL/GenBank/DDBJ whole genome shotgun (WGS) entry which is preliminary data.</text>
</comment>
<evidence type="ECO:0000313" key="2">
    <source>
        <dbReference type="Proteomes" id="UP000287352"/>
    </source>
</evidence>
<accession>A0A402A7F4</accession>
<dbReference type="OrthoDB" id="6904246at2"/>
<dbReference type="RefSeq" id="WP_126582593.1">
    <property type="nucleotide sequence ID" value="NZ_BIFR01000002.1"/>
</dbReference>
<name>A0A402A7F4_9CHLR</name>
<keyword evidence="2" id="KW-1185">Reference proteome</keyword>
<reference evidence="2" key="1">
    <citation type="submission" date="2018-12" db="EMBL/GenBank/DDBJ databases">
        <title>Tengunoibacter tsumagoiensis gen. nov., sp. nov., Dictyobacter kobayashii sp. nov., D. alpinus sp. nov., and D. joshuensis sp. nov. and description of Dictyobacteraceae fam. nov. within the order Ktedonobacterales isolated from Tengu-no-mugimeshi.</title>
        <authorList>
            <person name="Wang C.M."/>
            <person name="Zheng Y."/>
            <person name="Sakai Y."/>
            <person name="Toyoda A."/>
            <person name="Minakuchi Y."/>
            <person name="Abe K."/>
            <person name="Yokota A."/>
            <person name="Yabe S."/>
        </authorList>
    </citation>
    <scope>NUCLEOTIDE SEQUENCE [LARGE SCALE GENOMIC DNA]</scope>
    <source>
        <strain evidence="2">Uno3</strain>
    </source>
</reference>
<dbReference type="EMBL" id="BIFR01000002">
    <property type="protein sequence ID" value="GCE15084.1"/>
    <property type="molecule type" value="Genomic_DNA"/>
</dbReference>
<proteinExistence type="predicted"/>
<dbReference type="Proteomes" id="UP000287352">
    <property type="component" value="Unassembled WGS sequence"/>
</dbReference>
<organism evidence="1 2">
    <name type="scientific">Tengunoibacter tsumagoiensis</name>
    <dbReference type="NCBI Taxonomy" id="2014871"/>
    <lineage>
        <taxon>Bacteria</taxon>
        <taxon>Bacillati</taxon>
        <taxon>Chloroflexota</taxon>
        <taxon>Ktedonobacteria</taxon>
        <taxon>Ktedonobacterales</taxon>
        <taxon>Dictyobacteraceae</taxon>
        <taxon>Tengunoibacter</taxon>
    </lineage>
</organism>
<protein>
    <submittedName>
        <fullName evidence="1">Uncharacterized protein</fullName>
    </submittedName>
</protein>
<gene>
    <name evidence="1" type="ORF">KTT_49430</name>
</gene>
<dbReference type="AlphaFoldDB" id="A0A402A7F4"/>